<feature type="domain" description="Heterokaryon incompatibility" evidence="1">
    <location>
        <begin position="45"/>
        <end position="171"/>
    </location>
</feature>
<evidence type="ECO:0000313" key="2">
    <source>
        <dbReference type="EMBL" id="KAH7089428.1"/>
    </source>
</evidence>
<dbReference type="Pfam" id="PF06985">
    <property type="entry name" value="HET"/>
    <property type="match status" value="1"/>
</dbReference>
<dbReference type="InterPro" id="IPR052895">
    <property type="entry name" value="HetReg/Transcr_Mod"/>
</dbReference>
<evidence type="ECO:0000259" key="1">
    <source>
        <dbReference type="Pfam" id="PF06985"/>
    </source>
</evidence>
<feature type="non-terminal residue" evidence="2">
    <location>
        <position position="280"/>
    </location>
</feature>
<reference evidence="2" key="1">
    <citation type="journal article" date="2021" name="Nat. Commun.">
        <title>Genetic determinants of endophytism in the Arabidopsis root mycobiome.</title>
        <authorList>
            <person name="Mesny F."/>
            <person name="Miyauchi S."/>
            <person name="Thiergart T."/>
            <person name="Pickel B."/>
            <person name="Atanasova L."/>
            <person name="Karlsson M."/>
            <person name="Huettel B."/>
            <person name="Barry K.W."/>
            <person name="Haridas S."/>
            <person name="Chen C."/>
            <person name="Bauer D."/>
            <person name="Andreopoulos W."/>
            <person name="Pangilinan J."/>
            <person name="LaButti K."/>
            <person name="Riley R."/>
            <person name="Lipzen A."/>
            <person name="Clum A."/>
            <person name="Drula E."/>
            <person name="Henrissat B."/>
            <person name="Kohler A."/>
            <person name="Grigoriev I.V."/>
            <person name="Martin F.M."/>
            <person name="Hacquard S."/>
        </authorList>
    </citation>
    <scope>NUCLEOTIDE SEQUENCE</scope>
    <source>
        <strain evidence="2">MPI-SDFR-AT-0120</strain>
    </source>
</reference>
<dbReference type="PANTHER" id="PTHR24148">
    <property type="entry name" value="ANKYRIN REPEAT DOMAIN-CONTAINING PROTEIN 39 HOMOLOG-RELATED"/>
    <property type="match status" value="1"/>
</dbReference>
<accession>A0A8K0RBG8</accession>
<sequence length="280" mass="32297">MHIFQHDPLDHNTASIRLVEVLHKRSKSGLVQCRMFNGTIASNRYTCLSYEWDSKPGGEWIIINGELHYVRRNLWDFLRVATSKYCKQKLWIDALCIDQTNIDERSHQVQMMVTIYKEASEVWVWLGDDPSAARLLAGNFSIEGQQTQKDNDRMAYVSQNSYWTRAWITQEVALARRIRLLAEDQRVKETELPSMAISPLYLTRQLRSSREYLTTLLHRFANKKSTIPQDAVFSLLGLCEDGAEIDTNYSLSSQEVFEQVLNACRHTMCLCSPGILSKAL</sequence>
<proteinExistence type="predicted"/>
<dbReference type="PANTHER" id="PTHR24148:SF73">
    <property type="entry name" value="HET DOMAIN PROTEIN (AFU_ORTHOLOGUE AFUA_8G01020)"/>
    <property type="match status" value="1"/>
</dbReference>
<evidence type="ECO:0000313" key="3">
    <source>
        <dbReference type="Proteomes" id="UP000813461"/>
    </source>
</evidence>
<dbReference type="Proteomes" id="UP000813461">
    <property type="component" value="Unassembled WGS sequence"/>
</dbReference>
<protein>
    <submittedName>
        <fullName evidence="2">Heterokaryon incompatibility protein-domain-containing protein</fullName>
    </submittedName>
</protein>
<dbReference type="EMBL" id="JAGMVJ010000006">
    <property type="protein sequence ID" value="KAH7089428.1"/>
    <property type="molecule type" value="Genomic_DNA"/>
</dbReference>
<organism evidence="2 3">
    <name type="scientific">Paraphoma chrysanthemicola</name>
    <dbReference type="NCBI Taxonomy" id="798071"/>
    <lineage>
        <taxon>Eukaryota</taxon>
        <taxon>Fungi</taxon>
        <taxon>Dikarya</taxon>
        <taxon>Ascomycota</taxon>
        <taxon>Pezizomycotina</taxon>
        <taxon>Dothideomycetes</taxon>
        <taxon>Pleosporomycetidae</taxon>
        <taxon>Pleosporales</taxon>
        <taxon>Pleosporineae</taxon>
        <taxon>Phaeosphaeriaceae</taxon>
        <taxon>Paraphoma</taxon>
    </lineage>
</organism>
<comment type="caution">
    <text evidence="2">The sequence shown here is derived from an EMBL/GenBank/DDBJ whole genome shotgun (WGS) entry which is preliminary data.</text>
</comment>
<dbReference type="OrthoDB" id="194358at2759"/>
<gene>
    <name evidence="2" type="ORF">FB567DRAFT_466431</name>
</gene>
<dbReference type="InterPro" id="IPR010730">
    <property type="entry name" value="HET"/>
</dbReference>
<name>A0A8K0RBG8_9PLEO</name>
<keyword evidence="3" id="KW-1185">Reference proteome</keyword>
<dbReference type="AlphaFoldDB" id="A0A8K0RBG8"/>